<accession>A0A0K1Q826</accession>
<dbReference type="SUPFAM" id="SSF54427">
    <property type="entry name" value="NTF2-like"/>
    <property type="match status" value="1"/>
</dbReference>
<dbReference type="Proteomes" id="UP000064967">
    <property type="component" value="Chromosome"/>
</dbReference>
<gene>
    <name evidence="1" type="ORF">AKJ09_08556</name>
</gene>
<dbReference type="GO" id="GO:0030638">
    <property type="term" value="P:polyketide metabolic process"/>
    <property type="evidence" value="ECO:0007669"/>
    <property type="project" value="InterPro"/>
</dbReference>
<dbReference type="Pfam" id="PF07366">
    <property type="entry name" value="SnoaL"/>
    <property type="match status" value="1"/>
</dbReference>
<dbReference type="STRING" id="1391654.AKJ09_08556"/>
<dbReference type="EMBL" id="CP012333">
    <property type="protein sequence ID" value="AKV01893.1"/>
    <property type="molecule type" value="Genomic_DNA"/>
</dbReference>
<protein>
    <recommendedName>
        <fullName evidence="3">Ester cyclase</fullName>
    </recommendedName>
</protein>
<dbReference type="Gene3D" id="3.10.450.50">
    <property type="match status" value="1"/>
</dbReference>
<evidence type="ECO:0000313" key="1">
    <source>
        <dbReference type="EMBL" id="AKV01893.1"/>
    </source>
</evidence>
<evidence type="ECO:0000313" key="2">
    <source>
        <dbReference type="Proteomes" id="UP000064967"/>
    </source>
</evidence>
<dbReference type="PANTHER" id="PTHR38436:SF1">
    <property type="entry name" value="ESTER CYCLASE"/>
    <property type="match status" value="1"/>
</dbReference>
<name>A0A0K1Q826_9BACT</name>
<sequence>MNHSPSTPNPPAGPKGLVPIVRAMREGIPDLRYRIDDLIVTDDAAAVRLWVTGTHEGSLFGLAPTHRRFEVAQMNFERFREGRIVAHHRLTDELGMMRQLGIVG</sequence>
<evidence type="ECO:0008006" key="3">
    <source>
        <dbReference type="Google" id="ProtNLM"/>
    </source>
</evidence>
<dbReference type="InterPro" id="IPR032710">
    <property type="entry name" value="NTF2-like_dom_sf"/>
</dbReference>
<dbReference type="KEGG" id="llu:AKJ09_08556"/>
<keyword evidence="2" id="KW-1185">Reference proteome</keyword>
<dbReference type="PANTHER" id="PTHR38436">
    <property type="entry name" value="POLYKETIDE CYCLASE SNOAL-LIKE DOMAIN"/>
    <property type="match status" value="1"/>
</dbReference>
<dbReference type="InterPro" id="IPR009959">
    <property type="entry name" value="Cyclase_SnoaL-like"/>
</dbReference>
<dbReference type="AlphaFoldDB" id="A0A0K1Q826"/>
<proteinExistence type="predicted"/>
<organism evidence="1 2">
    <name type="scientific">Labilithrix luteola</name>
    <dbReference type="NCBI Taxonomy" id="1391654"/>
    <lineage>
        <taxon>Bacteria</taxon>
        <taxon>Pseudomonadati</taxon>
        <taxon>Myxococcota</taxon>
        <taxon>Polyangia</taxon>
        <taxon>Polyangiales</taxon>
        <taxon>Labilitrichaceae</taxon>
        <taxon>Labilithrix</taxon>
    </lineage>
</organism>
<reference evidence="1 2" key="1">
    <citation type="submission" date="2015-08" db="EMBL/GenBank/DDBJ databases">
        <authorList>
            <person name="Babu N.S."/>
            <person name="Beckwith C.J."/>
            <person name="Beseler K.G."/>
            <person name="Brison A."/>
            <person name="Carone J.V."/>
            <person name="Caskin T.P."/>
            <person name="Diamond M."/>
            <person name="Durham M.E."/>
            <person name="Foxe J.M."/>
            <person name="Go M."/>
            <person name="Henderson B.A."/>
            <person name="Jones I.B."/>
            <person name="McGettigan J.A."/>
            <person name="Micheletti S.J."/>
            <person name="Nasrallah M.E."/>
            <person name="Ortiz D."/>
            <person name="Piller C.R."/>
            <person name="Privatt S.R."/>
            <person name="Schneider S.L."/>
            <person name="Sharp S."/>
            <person name="Smith T.C."/>
            <person name="Stanton J.D."/>
            <person name="Ullery H.E."/>
            <person name="Wilson R.J."/>
            <person name="Serrano M.G."/>
            <person name="Buck G."/>
            <person name="Lee V."/>
            <person name="Wang Y."/>
            <person name="Carvalho R."/>
            <person name="Voegtly L."/>
            <person name="Shi R."/>
            <person name="Duckworth R."/>
            <person name="Johnson A."/>
            <person name="Loviza R."/>
            <person name="Walstead R."/>
            <person name="Shah Z."/>
            <person name="Kiflezghi M."/>
            <person name="Wade K."/>
            <person name="Ball S.L."/>
            <person name="Bradley K.W."/>
            <person name="Asai D.J."/>
            <person name="Bowman C.A."/>
            <person name="Russell D.A."/>
            <person name="Pope W.H."/>
            <person name="Jacobs-Sera D."/>
            <person name="Hendrix R.W."/>
            <person name="Hatfull G.F."/>
        </authorList>
    </citation>
    <scope>NUCLEOTIDE SEQUENCE [LARGE SCALE GENOMIC DNA]</scope>
    <source>
        <strain evidence="1 2">DSM 27648</strain>
    </source>
</reference>